<dbReference type="RefSeq" id="WP_284246075.1">
    <property type="nucleotide sequence ID" value="NZ_BSST01000001.1"/>
</dbReference>
<dbReference type="Proteomes" id="UP001157186">
    <property type="component" value="Unassembled WGS sequence"/>
</dbReference>
<organism evidence="1 2">
    <name type="scientific">Thalassotalea insulae</name>
    <dbReference type="NCBI Taxonomy" id="2056778"/>
    <lineage>
        <taxon>Bacteria</taxon>
        <taxon>Pseudomonadati</taxon>
        <taxon>Pseudomonadota</taxon>
        <taxon>Gammaproteobacteria</taxon>
        <taxon>Alteromonadales</taxon>
        <taxon>Colwelliaceae</taxon>
        <taxon>Thalassotalea</taxon>
    </lineage>
</organism>
<dbReference type="InterPro" id="IPR042268">
    <property type="entry name" value="BamC_C"/>
</dbReference>
<dbReference type="Pfam" id="PF06804">
    <property type="entry name" value="Lipoprotein_18"/>
    <property type="match status" value="1"/>
</dbReference>
<comment type="caution">
    <text evidence="1">The sequence shown here is derived from an EMBL/GenBank/DDBJ whole genome shotgun (WGS) entry which is preliminary data.</text>
</comment>
<protein>
    <recommendedName>
        <fullName evidence="3">Outer membrane protein assembly factor BamC</fullName>
    </recommendedName>
</protein>
<evidence type="ECO:0000313" key="1">
    <source>
        <dbReference type="EMBL" id="GLX80113.1"/>
    </source>
</evidence>
<dbReference type="PROSITE" id="PS51257">
    <property type="entry name" value="PROKAR_LIPOPROTEIN"/>
    <property type="match status" value="1"/>
</dbReference>
<keyword evidence="2" id="KW-1185">Reference proteome</keyword>
<name>A0ABQ6GW28_9GAMM</name>
<accession>A0ABQ6GW28</accession>
<reference evidence="1 2" key="1">
    <citation type="submission" date="2023-03" db="EMBL/GenBank/DDBJ databases">
        <title>Draft genome sequence of Thalassotalea insulae KCTC 62186T.</title>
        <authorList>
            <person name="Sawabe T."/>
        </authorList>
    </citation>
    <scope>NUCLEOTIDE SEQUENCE [LARGE SCALE GENOMIC DNA]</scope>
    <source>
        <strain evidence="1 2">KCTC 62186</strain>
    </source>
</reference>
<dbReference type="Gene3D" id="3.30.530.50">
    <property type="match status" value="1"/>
</dbReference>
<proteinExistence type="predicted"/>
<dbReference type="Gene3D" id="3.30.310.170">
    <property type="entry name" value="Outer membrane protein assembly factor BamC"/>
    <property type="match status" value="1"/>
</dbReference>
<gene>
    <name evidence="1" type="ORF">tinsulaeT_34530</name>
</gene>
<sequence>MDRKMFCFSLLSLAVVGCGSLNNKQATGSFDYAQQQEASLLTVPAGLDKPKQSKEYFITDDINHRGPVAEQMDVRAPSLVLPVAASTRVESNNAQAKVWFDQVLDDTNIHDFVYQALEQQLSDDGVVIELVDKENNTYESQWYNNITESGFWLFEEIESTESMRFRFQFEIKPHGRSVGLTVSLVDYVKTDESGENTEMNLIDKQRAEMAMLNEIIGQVDYQYRKHQQENRLLRANQKLVTLGANNEGQPAYIVEMEQDLLWSNMPIFFEDHGFSVADLNETKKVYYVDYEKPNVSLWDKLWGDEVPVIELDNQRYQFILSPAQDDADKTSVTIVDANGQPLTSEMLERIFNVVEPGLSFREGY</sequence>
<evidence type="ECO:0000313" key="2">
    <source>
        <dbReference type="Proteomes" id="UP001157186"/>
    </source>
</evidence>
<evidence type="ECO:0008006" key="3">
    <source>
        <dbReference type="Google" id="ProtNLM"/>
    </source>
</evidence>
<dbReference type="InterPro" id="IPR010653">
    <property type="entry name" value="NlpB/DapX"/>
</dbReference>
<dbReference type="EMBL" id="BSST01000001">
    <property type="protein sequence ID" value="GLX80113.1"/>
    <property type="molecule type" value="Genomic_DNA"/>
</dbReference>